<reference evidence="2" key="1">
    <citation type="submission" date="2020-08" db="EMBL/GenBank/DDBJ databases">
        <title>Multicomponent nature underlies the extraordinary mechanical properties of spider dragline silk.</title>
        <authorList>
            <person name="Kono N."/>
            <person name="Nakamura H."/>
            <person name="Mori M."/>
            <person name="Yoshida Y."/>
            <person name="Ohtoshi R."/>
            <person name="Malay A.D."/>
            <person name="Moran D.A.P."/>
            <person name="Tomita M."/>
            <person name="Numata K."/>
            <person name="Arakawa K."/>
        </authorList>
    </citation>
    <scope>NUCLEOTIDE SEQUENCE</scope>
</reference>
<accession>A0A8X6IFC2</accession>
<evidence type="ECO:0008006" key="4">
    <source>
        <dbReference type="Google" id="ProtNLM"/>
    </source>
</evidence>
<comment type="caution">
    <text evidence="2">The sequence shown here is derived from an EMBL/GenBank/DDBJ whole genome shotgun (WGS) entry which is preliminary data.</text>
</comment>
<protein>
    <recommendedName>
        <fullName evidence="4">Endonuclease/exonuclease/phosphatase domain-containing protein</fullName>
    </recommendedName>
</protein>
<sequence length="146" mass="16561">MEHPTTPAARNYNQLPTTIASKNSSPNRPRTTSKCCLKMDSRTRTNHKCSCNTKMWNTTRSGIIKRKPLEAQRVERRTILVGDLNAHSNKWSYHLAGDGVEDLFTPFISVFCKKRPAQFVSIILAPQLPLIVCLTADTIDYIKERS</sequence>
<dbReference type="EMBL" id="BMAV01025594">
    <property type="protein sequence ID" value="GFS42846.1"/>
    <property type="molecule type" value="Genomic_DNA"/>
</dbReference>
<dbReference type="AlphaFoldDB" id="A0A8X6IFC2"/>
<keyword evidence="3" id="KW-1185">Reference proteome</keyword>
<proteinExistence type="predicted"/>
<dbReference type="Proteomes" id="UP000886998">
    <property type="component" value="Unassembled WGS sequence"/>
</dbReference>
<feature type="compositionally biased region" description="Polar residues" evidence="1">
    <location>
        <begin position="11"/>
        <end position="33"/>
    </location>
</feature>
<evidence type="ECO:0000313" key="2">
    <source>
        <dbReference type="EMBL" id="GFS42846.1"/>
    </source>
</evidence>
<feature type="region of interest" description="Disordered" evidence="1">
    <location>
        <begin position="1"/>
        <end position="33"/>
    </location>
</feature>
<name>A0A8X6IFC2_9ARAC</name>
<gene>
    <name evidence="2" type="ORF">TNIN_414031</name>
</gene>
<evidence type="ECO:0000256" key="1">
    <source>
        <dbReference type="SAM" id="MobiDB-lite"/>
    </source>
</evidence>
<organism evidence="2 3">
    <name type="scientific">Trichonephila inaurata madagascariensis</name>
    <dbReference type="NCBI Taxonomy" id="2747483"/>
    <lineage>
        <taxon>Eukaryota</taxon>
        <taxon>Metazoa</taxon>
        <taxon>Ecdysozoa</taxon>
        <taxon>Arthropoda</taxon>
        <taxon>Chelicerata</taxon>
        <taxon>Arachnida</taxon>
        <taxon>Araneae</taxon>
        <taxon>Araneomorphae</taxon>
        <taxon>Entelegynae</taxon>
        <taxon>Araneoidea</taxon>
        <taxon>Nephilidae</taxon>
        <taxon>Trichonephila</taxon>
        <taxon>Trichonephila inaurata</taxon>
    </lineage>
</organism>
<evidence type="ECO:0000313" key="3">
    <source>
        <dbReference type="Proteomes" id="UP000886998"/>
    </source>
</evidence>